<gene>
    <name evidence="2" type="ORF">FJ651_09185</name>
</gene>
<name>A0A506PJH0_9FLAO</name>
<feature type="chain" id="PRO_5021283749" description="Lipoprotein" evidence="1">
    <location>
        <begin position="23"/>
        <end position="255"/>
    </location>
</feature>
<dbReference type="RefSeq" id="WP_140990219.1">
    <property type="nucleotide sequence ID" value="NZ_VHIQ01000004.1"/>
</dbReference>
<dbReference type="AlphaFoldDB" id="A0A506PJH0"/>
<sequence length="255" mass="28599">MKPLKSHLNLFFAILITSFALTSCSNDNDDNNFETAALAIKTKAVTSFNGLGRSTNAIVDVTKFKINIKEIELEFDDDFCDDDDDDDDDNNFDCSQFNGFYDGDDEIELRGPFEVDVLTGVNTITTVEVPQNVVFEEIEFEFDRNTNPSSDLFGKTILIEGTINDVPFVFWHNFEVEIEIDYEDSNQTLDISNGFNSVIIEFNLAGLFSTVNLSNATDNNGDGIIEISPSDNDGNRNLANQIKERIKDYADLLDD</sequence>
<feature type="signal peptide" evidence="1">
    <location>
        <begin position="1"/>
        <end position="22"/>
    </location>
</feature>
<reference evidence="2 3" key="1">
    <citation type="submission" date="2019-06" db="EMBL/GenBank/DDBJ databases">
        <title>Flavobacteriaceae Paucihalobacterium erythroidium CWB-1, complete genome.</title>
        <authorList>
            <person name="Wu S."/>
        </authorList>
    </citation>
    <scope>NUCLEOTIDE SEQUENCE [LARGE SCALE GENOMIC DNA]</scope>
    <source>
        <strain evidence="2 3">CWB-1</strain>
    </source>
</reference>
<dbReference type="OrthoDB" id="823121at2"/>
<dbReference type="EMBL" id="VHIQ01000004">
    <property type="protein sequence ID" value="TPV33257.1"/>
    <property type="molecule type" value="Genomic_DNA"/>
</dbReference>
<dbReference type="Proteomes" id="UP000317332">
    <property type="component" value="Unassembled WGS sequence"/>
</dbReference>
<accession>A0A506PJH0</accession>
<organism evidence="2 3">
    <name type="scientific">Paucihalobacter ruber</name>
    <dbReference type="NCBI Taxonomy" id="2567861"/>
    <lineage>
        <taxon>Bacteria</taxon>
        <taxon>Pseudomonadati</taxon>
        <taxon>Bacteroidota</taxon>
        <taxon>Flavobacteriia</taxon>
        <taxon>Flavobacteriales</taxon>
        <taxon>Flavobacteriaceae</taxon>
        <taxon>Paucihalobacter</taxon>
    </lineage>
</organism>
<evidence type="ECO:0000313" key="3">
    <source>
        <dbReference type="Proteomes" id="UP000317332"/>
    </source>
</evidence>
<dbReference type="PROSITE" id="PS51257">
    <property type="entry name" value="PROKAR_LIPOPROTEIN"/>
    <property type="match status" value="1"/>
</dbReference>
<evidence type="ECO:0000313" key="2">
    <source>
        <dbReference type="EMBL" id="TPV33257.1"/>
    </source>
</evidence>
<evidence type="ECO:0008006" key="4">
    <source>
        <dbReference type="Google" id="ProtNLM"/>
    </source>
</evidence>
<protein>
    <recommendedName>
        <fullName evidence="4">Lipoprotein</fullName>
    </recommendedName>
</protein>
<proteinExistence type="predicted"/>
<evidence type="ECO:0000256" key="1">
    <source>
        <dbReference type="SAM" id="SignalP"/>
    </source>
</evidence>
<keyword evidence="1" id="KW-0732">Signal</keyword>
<keyword evidence="3" id="KW-1185">Reference proteome</keyword>
<comment type="caution">
    <text evidence="2">The sequence shown here is derived from an EMBL/GenBank/DDBJ whole genome shotgun (WGS) entry which is preliminary data.</text>
</comment>